<comment type="caution">
    <text evidence="2">The sequence shown here is derived from an EMBL/GenBank/DDBJ whole genome shotgun (WGS) entry which is preliminary data.</text>
</comment>
<evidence type="ECO:0000313" key="3">
    <source>
        <dbReference type="Proteomes" id="UP001329430"/>
    </source>
</evidence>
<gene>
    <name evidence="2" type="ORF">RI129_001613</name>
</gene>
<sequence>MNISWITITSKLQAGIDVINSVEVNEFSTLLQQIKRYNSDNTFTQPELETMQESLGLNSTKLELLIQTVFYIFKQSLKVILKPTTLQKQLVETLNFRRDKAEAFVKAWTIQTKIDFENLEDRYKLHQISWELNLQTSSPIESREAVPNLRLKLGLTKSDMPQTKNLTLELDKKGLLQIYNTFENIQNKIDFLR</sequence>
<accession>A0AAN7VYU9</accession>
<dbReference type="AlphaFoldDB" id="A0AAN7VYU9"/>
<dbReference type="InterPro" id="IPR037361">
    <property type="entry name" value="COMMD10"/>
</dbReference>
<dbReference type="Pfam" id="PF07258">
    <property type="entry name" value="COMM_domain"/>
    <property type="match status" value="1"/>
</dbReference>
<reference evidence="2 3" key="1">
    <citation type="journal article" date="2024" name="Insects">
        <title>An Improved Chromosome-Level Genome Assembly of the Firefly Pyrocoelia pectoralis.</title>
        <authorList>
            <person name="Fu X."/>
            <person name="Meyer-Rochow V.B."/>
            <person name="Ballantyne L."/>
            <person name="Zhu X."/>
        </authorList>
    </citation>
    <scope>NUCLEOTIDE SEQUENCE [LARGE SCALE GENOMIC DNA]</scope>
    <source>
        <strain evidence="2">XCY_ONT2</strain>
    </source>
</reference>
<dbReference type="PROSITE" id="PS51269">
    <property type="entry name" value="COMM"/>
    <property type="match status" value="1"/>
</dbReference>
<keyword evidence="3" id="KW-1185">Reference proteome</keyword>
<evidence type="ECO:0000259" key="1">
    <source>
        <dbReference type="PROSITE" id="PS51269"/>
    </source>
</evidence>
<evidence type="ECO:0000313" key="2">
    <source>
        <dbReference type="EMBL" id="KAK5650584.1"/>
    </source>
</evidence>
<dbReference type="PANTHER" id="PTHR12333:SF0">
    <property type="entry name" value="COMM DOMAIN-CONTAINING PROTEIN 10"/>
    <property type="match status" value="1"/>
</dbReference>
<name>A0AAN7VYU9_9COLE</name>
<organism evidence="2 3">
    <name type="scientific">Pyrocoelia pectoralis</name>
    <dbReference type="NCBI Taxonomy" id="417401"/>
    <lineage>
        <taxon>Eukaryota</taxon>
        <taxon>Metazoa</taxon>
        <taxon>Ecdysozoa</taxon>
        <taxon>Arthropoda</taxon>
        <taxon>Hexapoda</taxon>
        <taxon>Insecta</taxon>
        <taxon>Pterygota</taxon>
        <taxon>Neoptera</taxon>
        <taxon>Endopterygota</taxon>
        <taxon>Coleoptera</taxon>
        <taxon>Polyphaga</taxon>
        <taxon>Elateriformia</taxon>
        <taxon>Elateroidea</taxon>
        <taxon>Lampyridae</taxon>
        <taxon>Lampyrinae</taxon>
        <taxon>Pyrocoelia</taxon>
    </lineage>
</organism>
<dbReference type="InterPro" id="IPR017920">
    <property type="entry name" value="COMM"/>
</dbReference>
<dbReference type="Proteomes" id="UP001329430">
    <property type="component" value="Chromosome 1"/>
</dbReference>
<proteinExistence type="predicted"/>
<dbReference type="Pfam" id="PF21672">
    <property type="entry name" value="COMM_HN"/>
    <property type="match status" value="1"/>
</dbReference>
<feature type="domain" description="COMM" evidence="1">
    <location>
        <begin position="124"/>
        <end position="193"/>
    </location>
</feature>
<protein>
    <recommendedName>
        <fullName evidence="1">COMM domain-containing protein</fullName>
    </recommendedName>
</protein>
<dbReference type="PANTHER" id="PTHR12333">
    <property type="entry name" value="COMM DOMAIN CONTAINING PROTEIN 10"/>
    <property type="match status" value="1"/>
</dbReference>
<dbReference type="EMBL" id="JAVRBK010000001">
    <property type="protein sequence ID" value="KAK5650584.1"/>
    <property type="molecule type" value="Genomic_DNA"/>
</dbReference>